<gene>
    <name evidence="3" type="ORF">M8C21_002398</name>
</gene>
<dbReference type="InterPro" id="IPR036812">
    <property type="entry name" value="NAD(P)_OxRdtase_dom_sf"/>
</dbReference>
<evidence type="ECO:0000256" key="1">
    <source>
        <dbReference type="ARBA" id="ARBA00022857"/>
    </source>
</evidence>
<reference evidence="3" key="1">
    <citation type="submission" date="2022-06" db="EMBL/GenBank/DDBJ databases">
        <title>Uncovering the hologenomic basis of an extraordinary plant invasion.</title>
        <authorList>
            <person name="Bieker V.C."/>
            <person name="Martin M.D."/>
            <person name="Gilbert T."/>
            <person name="Hodgins K."/>
            <person name="Battlay P."/>
            <person name="Petersen B."/>
            <person name="Wilson J."/>
        </authorList>
    </citation>
    <scope>NUCLEOTIDE SEQUENCE</scope>
    <source>
        <strain evidence="3">AA19_3_7</strain>
        <tissue evidence="3">Leaf</tissue>
    </source>
</reference>
<comment type="caution">
    <text evidence="3">The sequence shown here is derived from an EMBL/GenBank/DDBJ whole genome shotgun (WGS) entry which is preliminary data.</text>
</comment>
<dbReference type="Proteomes" id="UP001206925">
    <property type="component" value="Unassembled WGS sequence"/>
</dbReference>
<organism evidence="3 4">
    <name type="scientific">Ambrosia artemisiifolia</name>
    <name type="common">Common ragweed</name>
    <dbReference type="NCBI Taxonomy" id="4212"/>
    <lineage>
        <taxon>Eukaryota</taxon>
        <taxon>Viridiplantae</taxon>
        <taxon>Streptophyta</taxon>
        <taxon>Embryophyta</taxon>
        <taxon>Tracheophyta</taxon>
        <taxon>Spermatophyta</taxon>
        <taxon>Magnoliopsida</taxon>
        <taxon>eudicotyledons</taxon>
        <taxon>Gunneridae</taxon>
        <taxon>Pentapetalae</taxon>
        <taxon>asterids</taxon>
        <taxon>campanulids</taxon>
        <taxon>Asterales</taxon>
        <taxon>Asteraceae</taxon>
        <taxon>Asteroideae</taxon>
        <taxon>Heliantheae alliance</taxon>
        <taxon>Heliantheae</taxon>
        <taxon>Ambrosia</taxon>
    </lineage>
</organism>
<dbReference type="PANTHER" id="PTHR43625">
    <property type="entry name" value="AFLATOXIN B1 ALDEHYDE REDUCTASE"/>
    <property type="match status" value="1"/>
</dbReference>
<dbReference type="AlphaFoldDB" id="A0AAD5D315"/>
<dbReference type="PANTHER" id="PTHR43625:SF55">
    <property type="entry name" value="PERAKINE REDUCTASE"/>
    <property type="match status" value="1"/>
</dbReference>
<dbReference type="SUPFAM" id="SSF51430">
    <property type="entry name" value="NAD(P)-linked oxidoreductase"/>
    <property type="match status" value="1"/>
</dbReference>
<keyword evidence="1" id="KW-0521">NADP</keyword>
<protein>
    <submittedName>
        <fullName evidence="3">Uncharacterized protein</fullName>
    </submittedName>
</protein>
<evidence type="ECO:0000313" key="4">
    <source>
        <dbReference type="Proteomes" id="UP001206925"/>
    </source>
</evidence>
<dbReference type="EMBL" id="JAMZMK010006020">
    <property type="protein sequence ID" value="KAI7751010.1"/>
    <property type="molecule type" value="Genomic_DNA"/>
</dbReference>
<dbReference type="GO" id="GO:0005737">
    <property type="term" value="C:cytoplasm"/>
    <property type="evidence" value="ECO:0007669"/>
    <property type="project" value="TreeGrafter"/>
</dbReference>
<keyword evidence="2" id="KW-0560">Oxidoreductase</keyword>
<sequence length="78" mass="8989">VHNLQIIRNRNRSAPLGSGFFASGPKVMDNLMDNDLRKIIPRLQGDNFDHNKLVYERVSQMAQRKGCTHMTTLYALKF</sequence>
<dbReference type="GO" id="GO:0016491">
    <property type="term" value="F:oxidoreductase activity"/>
    <property type="evidence" value="ECO:0007669"/>
    <property type="project" value="UniProtKB-KW"/>
</dbReference>
<feature type="non-terminal residue" evidence="3">
    <location>
        <position position="78"/>
    </location>
</feature>
<name>A0AAD5D315_AMBAR</name>
<dbReference type="InterPro" id="IPR050791">
    <property type="entry name" value="Aldo-Keto_reductase"/>
</dbReference>
<accession>A0AAD5D315</accession>
<evidence type="ECO:0000256" key="2">
    <source>
        <dbReference type="ARBA" id="ARBA00023002"/>
    </source>
</evidence>
<keyword evidence="4" id="KW-1185">Reference proteome</keyword>
<proteinExistence type="predicted"/>
<evidence type="ECO:0000313" key="3">
    <source>
        <dbReference type="EMBL" id="KAI7751010.1"/>
    </source>
</evidence>